<dbReference type="InterPro" id="IPR050951">
    <property type="entry name" value="Retrovirus_Pol_polyprotein"/>
</dbReference>
<proteinExistence type="predicted"/>
<dbReference type="Pfam" id="PF17919">
    <property type="entry name" value="RT_RNaseH_2"/>
    <property type="match status" value="1"/>
</dbReference>
<dbReference type="EC" id="2.7.7.49" evidence="1"/>
<dbReference type="InterPro" id="IPR043502">
    <property type="entry name" value="DNA/RNA_pol_sf"/>
</dbReference>
<protein>
    <recommendedName>
        <fullName evidence="1">RNA-directed DNA polymerase</fullName>
        <ecNumber evidence="1">2.7.7.49</ecNumber>
    </recommendedName>
</protein>
<dbReference type="PANTHER" id="PTHR37984:SF5">
    <property type="entry name" value="PROTEIN NYNRIN-LIKE"/>
    <property type="match status" value="1"/>
</dbReference>
<dbReference type="InterPro" id="IPR041577">
    <property type="entry name" value="RT_RNaseH_2"/>
</dbReference>
<reference evidence="5 6" key="1">
    <citation type="journal article" date="2019" name="Sci. Rep.">
        <title>Orb-weaving spider Araneus ventricosus genome elucidates the spidroin gene catalogue.</title>
        <authorList>
            <person name="Kono N."/>
            <person name="Nakamura H."/>
            <person name="Ohtoshi R."/>
            <person name="Moran D.A.P."/>
            <person name="Shinohara A."/>
            <person name="Yoshida Y."/>
            <person name="Fujiwara M."/>
            <person name="Mori M."/>
            <person name="Tomita M."/>
            <person name="Arakawa K."/>
        </authorList>
    </citation>
    <scope>NUCLEOTIDE SEQUENCE [LARGE SCALE GENOMIC DNA]</scope>
</reference>
<dbReference type="InterPro" id="IPR043128">
    <property type="entry name" value="Rev_trsase/Diguanyl_cyclase"/>
</dbReference>
<feature type="domain" description="Reverse transcriptase/retrotransposon-derived protein RNase H-like" evidence="4">
    <location>
        <begin position="191"/>
        <end position="264"/>
    </location>
</feature>
<evidence type="ECO:0000313" key="6">
    <source>
        <dbReference type="Proteomes" id="UP000499080"/>
    </source>
</evidence>
<dbReference type="OrthoDB" id="425619at2759"/>
<dbReference type="InterPro" id="IPR000477">
    <property type="entry name" value="RT_dom"/>
</dbReference>
<comment type="caution">
    <text evidence="5">The sequence shown here is derived from an EMBL/GenBank/DDBJ whole genome shotgun (WGS) entry which is preliminary data.</text>
</comment>
<feature type="domain" description="Reverse transcriptase" evidence="3">
    <location>
        <begin position="6"/>
        <end position="127"/>
    </location>
</feature>
<dbReference type="Pfam" id="PF00078">
    <property type="entry name" value="RVT_1"/>
    <property type="match status" value="1"/>
</dbReference>
<evidence type="ECO:0000259" key="4">
    <source>
        <dbReference type="Pfam" id="PF17919"/>
    </source>
</evidence>
<evidence type="ECO:0000256" key="2">
    <source>
        <dbReference type="ARBA" id="ARBA00023268"/>
    </source>
</evidence>
<dbReference type="AlphaFoldDB" id="A0A4Y2LXW2"/>
<dbReference type="Gene3D" id="3.10.10.10">
    <property type="entry name" value="HIV Type 1 Reverse Transcriptase, subunit A, domain 1"/>
    <property type="match status" value="1"/>
</dbReference>
<dbReference type="PANTHER" id="PTHR37984">
    <property type="entry name" value="PROTEIN CBG26694"/>
    <property type="match status" value="1"/>
</dbReference>
<evidence type="ECO:0000259" key="3">
    <source>
        <dbReference type="Pfam" id="PF00078"/>
    </source>
</evidence>
<organism evidence="5 6">
    <name type="scientific">Araneus ventricosus</name>
    <name type="common">Orbweaver spider</name>
    <name type="synonym">Epeira ventricosa</name>
    <dbReference type="NCBI Taxonomy" id="182803"/>
    <lineage>
        <taxon>Eukaryota</taxon>
        <taxon>Metazoa</taxon>
        <taxon>Ecdysozoa</taxon>
        <taxon>Arthropoda</taxon>
        <taxon>Chelicerata</taxon>
        <taxon>Arachnida</taxon>
        <taxon>Araneae</taxon>
        <taxon>Araneomorphae</taxon>
        <taxon>Entelegynae</taxon>
        <taxon>Araneoidea</taxon>
        <taxon>Araneidae</taxon>
        <taxon>Araneus</taxon>
    </lineage>
</organism>
<evidence type="ECO:0000313" key="5">
    <source>
        <dbReference type="EMBL" id="GBN19631.1"/>
    </source>
</evidence>
<dbReference type="EMBL" id="BGPR01006513">
    <property type="protein sequence ID" value="GBN19631.1"/>
    <property type="molecule type" value="Genomic_DNA"/>
</dbReference>
<keyword evidence="2" id="KW-0511">Multifunctional enzyme</keyword>
<gene>
    <name evidence="5" type="primary">pol_109</name>
    <name evidence="5" type="ORF">AVEN_6786_1</name>
</gene>
<sequence>MDDLLESAKHTTFMSTMDLKSGYHQINVHPADRDKTAFVCPFGTFRFKKMPFGVRNAPTTFKRLMDMFCQNLLAMAYLDDIIVLASAFDQHLLNLETVFLKLKDYKLFSNRSKCHFVCSRVKYLALWITSRGIEVDPDKVSAVQKIPPPRNVQQVQFFLRTCILYREFIPNFSEIACPLSNLTKKKTVWTWTESEQNAFTTLKNCLVSPLILSQADFTKHFVLLTDASNYALGAVLLQGSDMEEHPIEYASRLLNSAEKNFSTT</sequence>
<name>A0A4Y2LXW2_ARAVE</name>
<dbReference type="Gene3D" id="3.30.70.270">
    <property type="match status" value="2"/>
</dbReference>
<dbReference type="FunFam" id="3.30.70.270:FF:000020">
    <property type="entry name" value="Transposon Tf2-6 polyprotein-like Protein"/>
    <property type="match status" value="1"/>
</dbReference>
<dbReference type="CDD" id="cd01647">
    <property type="entry name" value="RT_LTR"/>
    <property type="match status" value="1"/>
</dbReference>
<evidence type="ECO:0000256" key="1">
    <source>
        <dbReference type="ARBA" id="ARBA00012493"/>
    </source>
</evidence>
<dbReference type="GO" id="GO:0003964">
    <property type="term" value="F:RNA-directed DNA polymerase activity"/>
    <property type="evidence" value="ECO:0007669"/>
    <property type="project" value="UniProtKB-EC"/>
</dbReference>
<dbReference type="Proteomes" id="UP000499080">
    <property type="component" value="Unassembled WGS sequence"/>
</dbReference>
<keyword evidence="6" id="KW-1185">Reference proteome</keyword>
<dbReference type="SUPFAM" id="SSF56672">
    <property type="entry name" value="DNA/RNA polymerases"/>
    <property type="match status" value="1"/>
</dbReference>
<accession>A0A4Y2LXW2</accession>